<evidence type="ECO:0000313" key="2">
    <source>
        <dbReference type="Proteomes" id="UP000663879"/>
    </source>
</evidence>
<dbReference type="AlphaFoldDB" id="A0A814MW60"/>
<comment type="caution">
    <text evidence="1">The sequence shown here is derived from an EMBL/GenBank/DDBJ whole genome shotgun (WGS) entry which is preliminary data.</text>
</comment>
<keyword evidence="2" id="KW-1185">Reference proteome</keyword>
<dbReference type="Proteomes" id="UP000663879">
    <property type="component" value="Unassembled WGS sequence"/>
</dbReference>
<accession>A0A814MW60</accession>
<protein>
    <submittedName>
        <fullName evidence="1">Uncharacterized protein</fullName>
    </submittedName>
</protein>
<sequence>MVIQILDKKIFYFTITPIRVFGKINLLKSNLNVHPRIDDVIKYIKTIDDRNRDMYYKVKSSGSDKAQNKKEFIKNLNIELLHEEFYQEEISFNEYFEKLTHQMLSPYEQFLENNDKDIEHVEEILPITRTLKFKKDKLLNNLKNIDFMSLLNNKINHVKNVLCEEKI</sequence>
<evidence type="ECO:0000313" key="1">
    <source>
        <dbReference type="EMBL" id="CAF1084582.1"/>
    </source>
</evidence>
<dbReference type="EMBL" id="CAJNOC010006726">
    <property type="protein sequence ID" value="CAF1084582.1"/>
    <property type="molecule type" value="Genomic_DNA"/>
</dbReference>
<organism evidence="1 2">
    <name type="scientific">Brachionus calyciflorus</name>
    <dbReference type="NCBI Taxonomy" id="104777"/>
    <lineage>
        <taxon>Eukaryota</taxon>
        <taxon>Metazoa</taxon>
        <taxon>Spiralia</taxon>
        <taxon>Gnathifera</taxon>
        <taxon>Rotifera</taxon>
        <taxon>Eurotatoria</taxon>
        <taxon>Monogononta</taxon>
        <taxon>Pseudotrocha</taxon>
        <taxon>Ploima</taxon>
        <taxon>Brachionidae</taxon>
        <taxon>Brachionus</taxon>
    </lineage>
</organism>
<gene>
    <name evidence="1" type="ORF">OXX778_LOCUS20361</name>
</gene>
<proteinExistence type="predicted"/>
<name>A0A814MW60_9BILA</name>
<reference evidence="1" key="1">
    <citation type="submission" date="2021-02" db="EMBL/GenBank/DDBJ databases">
        <authorList>
            <person name="Nowell W R."/>
        </authorList>
    </citation>
    <scope>NUCLEOTIDE SEQUENCE</scope>
    <source>
        <strain evidence="1">Ploen Becks lab</strain>
    </source>
</reference>